<dbReference type="RefSeq" id="WP_199769018.1">
    <property type="nucleotide sequence ID" value="NZ_AP027149.1"/>
</dbReference>
<proteinExistence type="predicted"/>
<dbReference type="KEGG" id="mbry:B1812_02015"/>
<name>A0A1W6MRE1_9HYPH</name>
<dbReference type="STRING" id="655015.B1812_02015"/>
<organism evidence="2 3">
    <name type="scientific">Methylocystis bryophila</name>
    <dbReference type="NCBI Taxonomy" id="655015"/>
    <lineage>
        <taxon>Bacteria</taxon>
        <taxon>Pseudomonadati</taxon>
        <taxon>Pseudomonadota</taxon>
        <taxon>Alphaproteobacteria</taxon>
        <taxon>Hyphomicrobiales</taxon>
        <taxon>Methylocystaceae</taxon>
        <taxon>Methylocystis</taxon>
    </lineage>
</organism>
<feature type="region of interest" description="Disordered" evidence="1">
    <location>
        <begin position="249"/>
        <end position="293"/>
    </location>
</feature>
<dbReference type="EMBL" id="CP019948">
    <property type="protein sequence ID" value="ARN80059.1"/>
    <property type="molecule type" value="Genomic_DNA"/>
</dbReference>
<reference evidence="2 3" key="1">
    <citation type="submission" date="2017-02" db="EMBL/GenBank/DDBJ databases">
        <authorList>
            <person name="Peterson S.W."/>
        </authorList>
    </citation>
    <scope>NUCLEOTIDE SEQUENCE [LARGE SCALE GENOMIC DNA]</scope>
    <source>
        <strain evidence="2 3">S285</strain>
    </source>
</reference>
<evidence type="ECO:0000256" key="1">
    <source>
        <dbReference type="SAM" id="MobiDB-lite"/>
    </source>
</evidence>
<protein>
    <submittedName>
        <fullName evidence="2">Uncharacterized protein</fullName>
    </submittedName>
</protein>
<dbReference type="AlphaFoldDB" id="A0A1W6MRE1"/>
<feature type="compositionally biased region" description="Basic and acidic residues" evidence="1">
    <location>
        <begin position="277"/>
        <end position="293"/>
    </location>
</feature>
<gene>
    <name evidence="2" type="ORF">B1812_02015</name>
</gene>
<accession>A0A1W6MRE1</accession>
<evidence type="ECO:0000313" key="2">
    <source>
        <dbReference type="EMBL" id="ARN80059.1"/>
    </source>
</evidence>
<sequence length="293" mass="31625">MGYLTPPPNPAPVIVYKDTGGLVSDYEAQTELYRRQNREVRLHECRSACTMALSLPNVCVYPDAQVKFHQAYNAITREVDLGVSQQLFDSYPTAVRARLGYLTRQYKVLSGRELIALGMRNCNPGHDDGVMIASRKDPAQAIAQAETPHDDALQSMAKSVKTAVAKALARPEGEPAEALAFADRSPAPPQPLPAMAGLSQEVEIPLPPRRPDFRVAAITPAETVGVAAETASAPPPVVIAPLAQEPTANAQPRHAFVPRRMEGGTPMLATGRFYPPPDERQADRGGERKTSGS</sequence>
<dbReference type="Proteomes" id="UP000193978">
    <property type="component" value="Chromosome"/>
</dbReference>
<evidence type="ECO:0000313" key="3">
    <source>
        <dbReference type="Proteomes" id="UP000193978"/>
    </source>
</evidence>
<keyword evidence="3" id="KW-1185">Reference proteome</keyword>